<proteinExistence type="predicted"/>
<evidence type="ECO:0000313" key="1">
    <source>
        <dbReference type="EMBL" id="CAG8778703.1"/>
    </source>
</evidence>
<organism evidence="1 2">
    <name type="scientific">Racocetra persica</name>
    <dbReference type="NCBI Taxonomy" id="160502"/>
    <lineage>
        <taxon>Eukaryota</taxon>
        <taxon>Fungi</taxon>
        <taxon>Fungi incertae sedis</taxon>
        <taxon>Mucoromycota</taxon>
        <taxon>Glomeromycotina</taxon>
        <taxon>Glomeromycetes</taxon>
        <taxon>Diversisporales</taxon>
        <taxon>Gigasporaceae</taxon>
        <taxon>Racocetra</taxon>
    </lineage>
</organism>
<feature type="non-terminal residue" evidence="1">
    <location>
        <position position="253"/>
    </location>
</feature>
<evidence type="ECO:0000313" key="2">
    <source>
        <dbReference type="Proteomes" id="UP000789920"/>
    </source>
</evidence>
<name>A0ACA9R6Q4_9GLOM</name>
<dbReference type="Proteomes" id="UP000789920">
    <property type="component" value="Unassembled WGS sequence"/>
</dbReference>
<keyword evidence="2" id="KW-1185">Reference proteome</keyword>
<comment type="caution">
    <text evidence="1">The sequence shown here is derived from an EMBL/GenBank/DDBJ whole genome shotgun (WGS) entry which is preliminary data.</text>
</comment>
<feature type="non-terminal residue" evidence="1">
    <location>
        <position position="1"/>
    </location>
</feature>
<protein>
    <submittedName>
        <fullName evidence="1">33251_t:CDS:1</fullName>
    </submittedName>
</protein>
<reference evidence="1" key="1">
    <citation type="submission" date="2021-06" db="EMBL/GenBank/DDBJ databases">
        <authorList>
            <person name="Kallberg Y."/>
            <person name="Tangrot J."/>
            <person name="Rosling A."/>
        </authorList>
    </citation>
    <scope>NUCLEOTIDE SEQUENCE</scope>
    <source>
        <strain evidence="1">MA461A</strain>
    </source>
</reference>
<gene>
    <name evidence="1" type="ORF">RPERSI_LOCUS17265</name>
</gene>
<accession>A0ACA9R6Q4</accession>
<sequence>TVNAIVELSRFKLGTIANNLTQLLDDVSQTTTIISDIPTEVLQSQLFILKILSACTTHHWKFYRGTLQKEVDTLPKNSPEISPTSPTVHNEIPPVTNDQQPAPLTSNYNGNAKSFRPPKSWDDPPQLEEALATYILNVLSKFLILMASHDDGIPGGGATIVGAAEIISEIYKNAGRVIFYISASNWNVVFSRIKNRISHLAAANDNTTEAAELRLLEVSDLNSKRLSMVLQVVMATVLRKAIWNWIEVFPAEF</sequence>
<dbReference type="EMBL" id="CAJVQC010044004">
    <property type="protein sequence ID" value="CAG8778703.1"/>
    <property type="molecule type" value="Genomic_DNA"/>
</dbReference>